<keyword evidence="3 6" id="KW-0418">Kinase</keyword>
<dbReference type="RefSeq" id="WP_173157567.1">
    <property type="nucleotide sequence ID" value="NZ_AP022871.1"/>
</dbReference>
<gene>
    <name evidence="6" type="ORF">Psuf_031050</name>
</gene>
<evidence type="ECO:0000259" key="5">
    <source>
        <dbReference type="Pfam" id="PF13657"/>
    </source>
</evidence>
<dbReference type="EMBL" id="AP022871">
    <property type="protein sequence ID" value="BCB85792.1"/>
    <property type="molecule type" value="Genomic_DNA"/>
</dbReference>
<accession>A0A6F8YI61</accession>
<keyword evidence="7" id="KW-1185">Reference proteome</keyword>
<evidence type="ECO:0000259" key="4">
    <source>
        <dbReference type="Pfam" id="PF07804"/>
    </source>
</evidence>
<dbReference type="InterPro" id="IPR012893">
    <property type="entry name" value="HipA-like_C"/>
</dbReference>
<dbReference type="Proteomes" id="UP000503011">
    <property type="component" value="Chromosome"/>
</dbReference>
<reference evidence="6 7" key="1">
    <citation type="submission" date="2020-03" db="EMBL/GenBank/DDBJ databases">
        <title>Whole genome shotgun sequence of Phytohabitans suffuscus NBRC 105367.</title>
        <authorList>
            <person name="Komaki H."/>
            <person name="Tamura T."/>
        </authorList>
    </citation>
    <scope>NUCLEOTIDE SEQUENCE [LARGE SCALE GENOMIC DNA]</scope>
    <source>
        <strain evidence="6 7">NBRC 105367</strain>
    </source>
</reference>
<dbReference type="InterPro" id="IPR017508">
    <property type="entry name" value="HipA_N1"/>
</dbReference>
<dbReference type="InterPro" id="IPR052028">
    <property type="entry name" value="HipA_Ser/Thr_kinase"/>
</dbReference>
<proteinExistence type="inferred from homology"/>
<keyword evidence="2" id="KW-0808">Transferase</keyword>
<dbReference type="PANTHER" id="PTHR37419">
    <property type="entry name" value="SERINE/THREONINE-PROTEIN KINASE TOXIN HIPA"/>
    <property type="match status" value="1"/>
</dbReference>
<protein>
    <submittedName>
        <fullName evidence="6">Putative kinase Y4dM</fullName>
    </submittedName>
</protein>
<dbReference type="KEGG" id="psuu:Psuf_031050"/>
<feature type="domain" description="HipA-like C-terminal" evidence="4">
    <location>
        <begin position="123"/>
        <end position="358"/>
    </location>
</feature>
<evidence type="ECO:0000313" key="6">
    <source>
        <dbReference type="EMBL" id="BCB85792.1"/>
    </source>
</evidence>
<feature type="domain" description="HipA N-terminal subdomain 1" evidence="5">
    <location>
        <begin position="8"/>
        <end position="99"/>
    </location>
</feature>
<evidence type="ECO:0000256" key="1">
    <source>
        <dbReference type="ARBA" id="ARBA00010164"/>
    </source>
</evidence>
<comment type="similarity">
    <text evidence="1">Belongs to the HipA Ser/Thr kinase family.</text>
</comment>
<dbReference type="AlphaFoldDB" id="A0A6F8YI61"/>
<dbReference type="GO" id="GO:0005829">
    <property type="term" value="C:cytosol"/>
    <property type="evidence" value="ECO:0007669"/>
    <property type="project" value="TreeGrafter"/>
</dbReference>
<evidence type="ECO:0000256" key="3">
    <source>
        <dbReference type="ARBA" id="ARBA00022777"/>
    </source>
</evidence>
<dbReference type="PANTHER" id="PTHR37419:SF1">
    <property type="entry name" value="SERINE_THREONINE-PROTEIN KINASE TOXIN HIPA"/>
    <property type="match status" value="1"/>
</dbReference>
<dbReference type="Gene3D" id="1.10.1070.20">
    <property type="match status" value="1"/>
</dbReference>
<organism evidence="6 7">
    <name type="scientific">Phytohabitans suffuscus</name>
    <dbReference type="NCBI Taxonomy" id="624315"/>
    <lineage>
        <taxon>Bacteria</taxon>
        <taxon>Bacillati</taxon>
        <taxon>Actinomycetota</taxon>
        <taxon>Actinomycetes</taxon>
        <taxon>Micromonosporales</taxon>
        <taxon>Micromonosporaceae</taxon>
    </lineage>
</organism>
<evidence type="ECO:0000256" key="2">
    <source>
        <dbReference type="ARBA" id="ARBA00022679"/>
    </source>
</evidence>
<sequence>MAAEVKAAVRLHGREVGQMTFVKGGSVLRYEGGPDVLGQVFEQSPRSTQRVRVGLPPWFANLLPEGALRRYITRGIGGHVGDIRLLSALGRDLPGAVTVISNGEPEDATAEATDPETPLRYAALAGVQLKFSVEAERISLPIAGEGGWWIVKLPDRTFRNLPANEHLMMTWMRLAAFPVPPTRLAPARLINGLPYGLVDPDEEVFLIPRFDRMPDGPVHYEDFAQVANVEPQFKYRESRFTYEGLGRAVRTLAGEQGFADFVRRLVAMVLMGNTDAHLKNWAIIYPDRVTPGLAPVYDFHSTTIYSKFAPLALMLSQEEAPGRIDRDHFRRLATAAGDDPERTIELVDETVDAMRTAWREARTMESSFPPLIAHIDDRLRALPLAQD</sequence>
<reference evidence="6 7" key="2">
    <citation type="submission" date="2020-03" db="EMBL/GenBank/DDBJ databases">
        <authorList>
            <person name="Ichikawa N."/>
            <person name="Kimura A."/>
            <person name="Kitahashi Y."/>
            <person name="Uohara A."/>
        </authorList>
    </citation>
    <scope>NUCLEOTIDE SEQUENCE [LARGE SCALE GENOMIC DNA]</scope>
    <source>
        <strain evidence="6 7">NBRC 105367</strain>
    </source>
</reference>
<name>A0A6F8YI61_9ACTN</name>
<dbReference type="GO" id="GO:0004674">
    <property type="term" value="F:protein serine/threonine kinase activity"/>
    <property type="evidence" value="ECO:0007669"/>
    <property type="project" value="TreeGrafter"/>
</dbReference>
<dbReference type="Pfam" id="PF13657">
    <property type="entry name" value="Couple_hipA"/>
    <property type="match status" value="1"/>
</dbReference>
<evidence type="ECO:0000313" key="7">
    <source>
        <dbReference type="Proteomes" id="UP000503011"/>
    </source>
</evidence>
<dbReference type="Pfam" id="PF07804">
    <property type="entry name" value="HipA_C"/>
    <property type="match status" value="1"/>
</dbReference>